<feature type="compositionally biased region" description="Basic residues" evidence="1">
    <location>
        <begin position="1"/>
        <end position="15"/>
    </location>
</feature>
<evidence type="ECO:0000256" key="1">
    <source>
        <dbReference type="SAM" id="MobiDB-lite"/>
    </source>
</evidence>
<evidence type="ECO:0000313" key="3">
    <source>
        <dbReference type="Proteomes" id="UP000756921"/>
    </source>
</evidence>
<name>A0A9P6KKC9_9PLEO</name>
<gene>
    <name evidence="2" type="ORF">PMIN01_12340</name>
</gene>
<dbReference type="Proteomes" id="UP000756921">
    <property type="component" value="Unassembled WGS sequence"/>
</dbReference>
<comment type="caution">
    <text evidence="2">The sequence shown here is derived from an EMBL/GenBank/DDBJ whole genome shotgun (WGS) entry which is preliminary data.</text>
</comment>
<evidence type="ECO:0000313" key="2">
    <source>
        <dbReference type="EMBL" id="KAF9729476.1"/>
    </source>
</evidence>
<reference evidence="2" key="1">
    <citation type="journal article" date="2020" name="Mol. Plant Microbe Interact.">
        <title>Genome Sequence of the Biocontrol Agent Coniothyrium minitans strain Conio (IMI 134523).</title>
        <authorList>
            <person name="Patel D."/>
            <person name="Shittu T.A."/>
            <person name="Baroncelli R."/>
            <person name="Muthumeenakshi S."/>
            <person name="Osborne T.H."/>
            <person name="Janganan T.K."/>
            <person name="Sreenivasaprasad S."/>
        </authorList>
    </citation>
    <scope>NUCLEOTIDE SEQUENCE</scope>
    <source>
        <strain evidence="2">Conio</strain>
    </source>
</reference>
<protein>
    <submittedName>
        <fullName evidence="2">Uncharacterized protein</fullName>
    </submittedName>
</protein>
<dbReference type="AlphaFoldDB" id="A0A9P6KKC9"/>
<proteinExistence type="predicted"/>
<organism evidence="2 3">
    <name type="scientific">Paraphaeosphaeria minitans</name>
    <dbReference type="NCBI Taxonomy" id="565426"/>
    <lineage>
        <taxon>Eukaryota</taxon>
        <taxon>Fungi</taxon>
        <taxon>Dikarya</taxon>
        <taxon>Ascomycota</taxon>
        <taxon>Pezizomycotina</taxon>
        <taxon>Dothideomycetes</taxon>
        <taxon>Pleosporomycetidae</taxon>
        <taxon>Pleosporales</taxon>
        <taxon>Massarineae</taxon>
        <taxon>Didymosphaeriaceae</taxon>
        <taxon>Paraphaeosphaeria</taxon>
    </lineage>
</organism>
<accession>A0A9P6KKC9</accession>
<dbReference type="EMBL" id="WJXW01000016">
    <property type="protein sequence ID" value="KAF9729476.1"/>
    <property type="molecule type" value="Genomic_DNA"/>
</dbReference>
<feature type="region of interest" description="Disordered" evidence="1">
    <location>
        <begin position="1"/>
        <end position="56"/>
    </location>
</feature>
<sequence length="282" mass="30879">MPHKSQRRTPHHKSAPRPIAPRPTAPRPTEFTSIPSTASSALLTRNGPTNSYNPLPTALTHKMDTLITLSHRLESILHGLNYGLFTTPAEHRNAHARLKHLRTAYSSLCPQVDRELAALGYLPATGTPNIFPAPTTKPPPPPLFPKLITTTRTHVSHKHKYGPTSPQYTVDKALKRKADSQGGAASAHVHVQPPVKKQRVDGGAESDFVETECESVDEGSRKVQVEWPPAPITNLAAEKPLGEVERRRMMGWSWGGAARTRTGGRAVVGEWMWSPLGTGVVW</sequence>
<feature type="compositionally biased region" description="Polar residues" evidence="1">
    <location>
        <begin position="30"/>
        <end position="54"/>
    </location>
</feature>
<dbReference type="OrthoDB" id="3790435at2759"/>
<keyword evidence="3" id="KW-1185">Reference proteome</keyword>